<dbReference type="PROSITE" id="PS51755">
    <property type="entry name" value="OMPR_PHOB"/>
    <property type="match status" value="1"/>
</dbReference>
<dbReference type="AlphaFoldDB" id="A0A543JQB8"/>
<reference evidence="8 9" key="1">
    <citation type="submission" date="2019-06" db="EMBL/GenBank/DDBJ databases">
        <title>Sequencing the genomes of 1000 actinobacteria strains.</title>
        <authorList>
            <person name="Klenk H.-P."/>
        </authorList>
    </citation>
    <scope>NUCLEOTIDE SEQUENCE [LARGE SCALE GENOMIC DNA]</scope>
    <source>
        <strain evidence="8 9">DSM 45456</strain>
    </source>
</reference>
<dbReference type="Pfam" id="PF13191">
    <property type="entry name" value="AAA_16"/>
    <property type="match status" value="1"/>
</dbReference>
<feature type="region of interest" description="Disordered" evidence="6">
    <location>
        <begin position="249"/>
        <end position="278"/>
    </location>
</feature>
<dbReference type="OrthoDB" id="8482304at2"/>
<accession>A0A543JQB8</accession>
<dbReference type="PANTHER" id="PTHR35807">
    <property type="entry name" value="TRANSCRIPTIONAL REGULATOR REDD-RELATED"/>
    <property type="match status" value="1"/>
</dbReference>
<gene>
    <name evidence="8" type="ORF">FHX81_7430</name>
</gene>
<dbReference type="RefSeq" id="WP_141983076.1">
    <property type="nucleotide sequence ID" value="NZ_VFPP01000001.1"/>
</dbReference>
<feature type="DNA-binding region" description="OmpR/PhoB-type" evidence="5">
    <location>
        <begin position="1"/>
        <end position="100"/>
    </location>
</feature>
<evidence type="ECO:0000256" key="6">
    <source>
        <dbReference type="SAM" id="MobiDB-lite"/>
    </source>
</evidence>
<dbReference type="Pfam" id="PF00486">
    <property type="entry name" value="Trans_reg_C"/>
    <property type="match status" value="1"/>
</dbReference>
<dbReference type="InterPro" id="IPR027417">
    <property type="entry name" value="P-loop_NTPase"/>
</dbReference>
<organism evidence="8 9">
    <name type="scientific">Saccharothrix saharensis</name>
    <dbReference type="NCBI Taxonomy" id="571190"/>
    <lineage>
        <taxon>Bacteria</taxon>
        <taxon>Bacillati</taxon>
        <taxon>Actinomycetota</taxon>
        <taxon>Actinomycetes</taxon>
        <taxon>Pseudonocardiales</taxon>
        <taxon>Pseudonocardiaceae</taxon>
        <taxon>Saccharothrix</taxon>
    </lineage>
</organism>
<dbReference type="Gene3D" id="1.10.10.10">
    <property type="entry name" value="Winged helix-like DNA-binding domain superfamily/Winged helix DNA-binding domain"/>
    <property type="match status" value="1"/>
</dbReference>
<dbReference type="InterPro" id="IPR005158">
    <property type="entry name" value="BTAD"/>
</dbReference>
<dbReference type="InterPro" id="IPR001867">
    <property type="entry name" value="OmpR/PhoB-type_DNA-bd"/>
</dbReference>
<evidence type="ECO:0000256" key="2">
    <source>
        <dbReference type="ARBA" id="ARBA00023015"/>
    </source>
</evidence>
<name>A0A543JQB8_9PSEU</name>
<dbReference type="InterPro" id="IPR016032">
    <property type="entry name" value="Sig_transdc_resp-reg_C-effctor"/>
</dbReference>
<keyword evidence="3 5" id="KW-0238">DNA-binding</keyword>
<dbReference type="SUPFAM" id="SSF52540">
    <property type="entry name" value="P-loop containing nucleoside triphosphate hydrolases"/>
    <property type="match status" value="1"/>
</dbReference>
<dbReference type="GO" id="GO:0000160">
    <property type="term" value="P:phosphorelay signal transduction system"/>
    <property type="evidence" value="ECO:0007669"/>
    <property type="project" value="InterPro"/>
</dbReference>
<dbReference type="CDD" id="cd00383">
    <property type="entry name" value="trans_reg_C"/>
    <property type="match status" value="1"/>
</dbReference>
<evidence type="ECO:0000256" key="5">
    <source>
        <dbReference type="PROSITE-ProRule" id="PRU01091"/>
    </source>
</evidence>
<protein>
    <submittedName>
        <fullName evidence="8">Transcriptional regulator</fullName>
    </submittedName>
</protein>
<keyword evidence="9" id="KW-1185">Reference proteome</keyword>
<dbReference type="SMART" id="SM01043">
    <property type="entry name" value="BTAD"/>
    <property type="match status" value="1"/>
</dbReference>
<keyword evidence="2" id="KW-0805">Transcription regulation</keyword>
<proteinExistence type="inferred from homology"/>
<evidence type="ECO:0000313" key="9">
    <source>
        <dbReference type="Proteomes" id="UP000316628"/>
    </source>
</evidence>
<dbReference type="EMBL" id="VFPP01000001">
    <property type="protein sequence ID" value="TQM84964.1"/>
    <property type="molecule type" value="Genomic_DNA"/>
</dbReference>
<dbReference type="GO" id="GO:0006355">
    <property type="term" value="P:regulation of DNA-templated transcription"/>
    <property type="evidence" value="ECO:0007669"/>
    <property type="project" value="InterPro"/>
</dbReference>
<dbReference type="InterPro" id="IPR036388">
    <property type="entry name" value="WH-like_DNA-bd_sf"/>
</dbReference>
<dbReference type="Proteomes" id="UP000316628">
    <property type="component" value="Unassembled WGS sequence"/>
</dbReference>
<comment type="caution">
    <text evidence="8">The sequence shown here is derived from an EMBL/GenBank/DDBJ whole genome shotgun (WGS) entry which is preliminary data.</text>
</comment>
<dbReference type="SUPFAM" id="SSF46894">
    <property type="entry name" value="C-terminal effector domain of the bipartite response regulators"/>
    <property type="match status" value="1"/>
</dbReference>
<keyword evidence="4" id="KW-0804">Transcription</keyword>
<evidence type="ECO:0000256" key="1">
    <source>
        <dbReference type="ARBA" id="ARBA00005820"/>
    </source>
</evidence>
<evidence type="ECO:0000256" key="4">
    <source>
        <dbReference type="ARBA" id="ARBA00023163"/>
    </source>
</evidence>
<dbReference type="Pfam" id="PF03704">
    <property type="entry name" value="BTAD"/>
    <property type="match status" value="1"/>
</dbReference>
<dbReference type="SMART" id="SM00862">
    <property type="entry name" value="Trans_reg_C"/>
    <property type="match status" value="1"/>
</dbReference>
<dbReference type="InterPro" id="IPR051677">
    <property type="entry name" value="AfsR-DnrI-RedD_regulator"/>
</dbReference>
<dbReference type="InterPro" id="IPR011990">
    <property type="entry name" value="TPR-like_helical_dom_sf"/>
</dbReference>
<sequence>MTGGLRVELLGTVRAWVGEREVDLGSSRPRALFAMLALRSGGVGRDELVAGVWGGDAPPTAEGSVHTYVSTLRKALEPDRSRGTPSRVLVSVGSGYRLLVDGGLDVAGFEALRDRARRLLADGDPAAARRSLDEALSLWRGEALTGLTGPFADAQRRRLGEAHTTARELSAEAALASGAHAEVVAELAALVAEEPLRERPRELLMLALHRSGRSAEALEVFRDARRVLVAELEVEPGRRLRAAHEHILSGTDPEPATGREPVVTARTGPPARDAEPGRDTELVGRDVELAAVRRAVDDVTTGTGRLLWIEGEMGIGKSALVTALLEQAARAGHRIAHAVADELGSRFPLRLVLDCLAVDTHSPDPRRAATARALRQERPAGSIFADSDPVFGAVDRLVALVEQLCADGPLVFALDDLQWSDETSTQVWHRLTTAARRLPLLLVGAARPVPYRAEVARLRRDVESGGGAVLDLAPLADTEVAGLVGRLVGASPGPGLRRIAARAGGNPLYVREVADALVRERVVEVDTGVADVTVHALDRVPLSLVSAVTGRLDFLSDPTREVLRWSALLGGEFAVGDLSVVLGTPVFDLAARLEEAIAAGVLRDAGPRMAFRHPLIRQALYEGTPTALRTALHQQAAQALAASGAPVDHVAEQLLAASGDVGPWVVDWLVDQGPALVYRAPLVAVELLQRCLGSSVARDERDATLMAHLSSALFRIGRDAEAEEHARRALPRLRSPDLIAEVRWTLAYMPYRGARAEEAVAASREALADPVLSDMWRARLLSLLALVQRAGVGELDGAEASARAAIEAGERAADPFAIGQALEVLWQVEAVRRDYPRAVAYLDQALDVVGTDVLLTDLRLLLLDNRIFTLQCLDRLDDATAALRDAFELAGRGTPVAGLHLAAAVHQFWLGGWDEAVARLEAVVADPEFTGFGLREGGPVLLHGVVALIAAHRDDGARLDHHLTTGLTLPLVTEAYRENCDFLIGAQAMAAAREGDHEGAVEVLGAILDTRYADMMLRHQWLPELVRQALACDDPTTAREAVEACEAEAARETKAARAAAAARRCRSVLASDPEGLVPVISHYRAVGRTFELAQTLEDQAVLLAAQGRPRDATTVAEEATTLYRGFGAHWDIRRTAARVADPRGVPRTR</sequence>
<evidence type="ECO:0000259" key="7">
    <source>
        <dbReference type="PROSITE" id="PS51755"/>
    </source>
</evidence>
<dbReference type="SUPFAM" id="SSF48452">
    <property type="entry name" value="TPR-like"/>
    <property type="match status" value="3"/>
</dbReference>
<comment type="similarity">
    <text evidence="1">Belongs to the AfsR/DnrI/RedD regulatory family.</text>
</comment>
<dbReference type="InterPro" id="IPR041664">
    <property type="entry name" value="AAA_16"/>
</dbReference>
<evidence type="ECO:0000313" key="8">
    <source>
        <dbReference type="EMBL" id="TQM84964.1"/>
    </source>
</evidence>
<dbReference type="Gene3D" id="1.25.40.10">
    <property type="entry name" value="Tetratricopeptide repeat domain"/>
    <property type="match status" value="2"/>
</dbReference>
<feature type="domain" description="OmpR/PhoB-type" evidence="7">
    <location>
        <begin position="1"/>
        <end position="100"/>
    </location>
</feature>
<evidence type="ECO:0000256" key="3">
    <source>
        <dbReference type="ARBA" id="ARBA00023125"/>
    </source>
</evidence>
<dbReference type="GO" id="GO:0003677">
    <property type="term" value="F:DNA binding"/>
    <property type="evidence" value="ECO:0007669"/>
    <property type="project" value="UniProtKB-UniRule"/>
</dbReference>
<dbReference type="PANTHER" id="PTHR35807:SF1">
    <property type="entry name" value="TRANSCRIPTIONAL REGULATOR REDD"/>
    <property type="match status" value="1"/>
</dbReference>
<dbReference type="CDD" id="cd15831">
    <property type="entry name" value="BTAD"/>
    <property type="match status" value="1"/>
</dbReference>